<evidence type="ECO:0000256" key="1">
    <source>
        <dbReference type="ARBA" id="ARBA00001933"/>
    </source>
</evidence>
<dbReference type="PIRSF" id="PIRSF001434">
    <property type="entry name" value="CGS"/>
    <property type="match status" value="1"/>
</dbReference>
<keyword evidence="2 3" id="KW-0663">Pyridoxal phosphate</keyword>
<dbReference type="InterPro" id="IPR000277">
    <property type="entry name" value="Cys/Met-Metab_PyrdxlP-dep_enz"/>
</dbReference>
<dbReference type="Proteomes" id="UP000698752">
    <property type="component" value="Unassembled WGS sequence"/>
</dbReference>
<reference evidence="5" key="1">
    <citation type="journal article" date="2021" name="Syst. Appl. Microbiol.">
        <title>Roseomonas hellenica sp. nov., isolated from roots of wild-growing Alkanna tinctoria.</title>
        <authorList>
            <person name="Rat A."/>
            <person name="Naranjo H.D."/>
            <person name="Lebbe L."/>
            <person name="Cnockaert M."/>
            <person name="Krigas N."/>
            <person name="Grigoriadou K."/>
            <person name="Maloupa E."/>
            <person name="Willems A."/>
        </authorList>
    </citation>
    <scope>NUCLEOTIDE SEQUENCE [LARGE SCALE GENOMIC DNA]</scope>
    <source>
        <strain evidence="5">LMG 31159</strain>
    </source>
</reference>
<dbReference type="PANTHER" id="PTHR11808">
    <property type="entry name" value="TRANS-SULFURATION ENZYME FAMILY MEMBER"/>
    <property type="match status" value="1"/>
</dbReference>
<evidence type="ECO:0000313" key="4">
    <source>
        <dbReference type="EMBL" id="MBR0652070.1"/>
    </source>
</evidence>
<dbReference type="EMBL" id="JAAEDI010000024">
    <property type="protein sequence ID" value="MBR0652070.1"/>
    <property type="molecule type" value="Genomic_DNA"/>
</dbReference>
<comment type="similarity">
    <text evidence="3">Belongs to the trans-sulfuration enzymes family.</text>
</comment>
<protein>
    <submittedName>
        <fullName evidence="4">PLP-dependent transferase</fullName>
    </submittedName>
</protein>
<dbReference type="InterPro" id="IPR015424">
    <property type="entry name" value="PyrdxlP-dep_Trfase"/>
</dbReference>
<name>A0ABS5EM80_9PROT</name>
<dbReference type="PROSITE" id="PS00868">
    <property type="entry name" value="CYS_MET_METAB_PP"/>
    <property type="match status" value="1"/>
</dbReference>
<evidence type="ECO:0000313" key="5">
    <source>
        <dbReference type="Proteomes" id="UP000698752"/>
    </source>
</evidence>
<dbReference type="Pfam" id="PF01053">
    <property type="entry name" value="Cys_Met_Meta_PP"/>
    <property type="match status" value="1"/>
</dbReference>
<evidence type="ECO:0000256" key="2">
    <source>
        <dbReference type="ARBA" id="ARBA00022898"/>
    </source>
</evidence>
<gene>
    <name evidence="4" type="ORF">GXW78_20590</name>
</gene>
<comment type="cofactor">
    <cofactor evidence="1 3">
        <name>pyridoxal 5'-phosphate</name>
        <dbReference type="ChEBI" id="CHEBI:597326"/>
    </cofactor>
</comment>
<dbReference type="SUPFAM" id="SSF53383">
    <property type="entry name" value="PLP-dependent transferases"/>
    <property type="match status" value="1"/>
</dbReference>
<dbReference type="Gene3D" id="3.40.640.10">
    <property type="entry name" value="Type I PLP-dependent aspartate aminotransferase-like (Major domain)"/>
    <property type="match status" value="1"/>
</dbReference>
<proteinExistence type="inferred from homology"/>
<dbReference type="InterPro" id="IPR054542">
    <property type="entry name" value="Cys_met_metab_PP"/>
</dbReference>
<dbReference type="InterPro" id="IPR015422">
    <property type="entry name" value="PyrdxlP-dep_Trfase_small"/>
</dbReference>
<accession>A0ABS5EM80</accession>
<dbReference type="GO" id="GO:0016740">
    <property type="term" value="F:transferase activity"/>
    <property type="evidence" value="ECO:0007669"/>
    <property type="project" value="UniProtKB-KW"/>
</dbReference>
<dbReference type="PANTHER" id="PTHR11808:SF80">
    <property type="entry name" value="CYSTATHIONINE GAMMA-LYASE"/>
    <property type="match status" value="1"/>
</dbReference>
<dbReference type="Gene3D" id="3.90.1150.10">
    <property type="entry name" value="Aspartate Aminotransferase, domain 1"/>
    <property type="match status" value="1"/>
</dbReference>
<comment type="caution">
    <text evidence="4">The sequence shown here is derived from an EMBL/GenBank/DDBJ whole genome shotgun (WGS) entry which is preliminary data.</text>
</comment>
<keyword evidence="4" id="KW-0808">Transferase</keyword>
<dbReference type="InterPro" id="IPR015421">
    <property type="entry name" value="PyrdxlP-dep_Trfase_major"/>
</dbReference>
<dbReference type="CDD" id="cd00614">
    <property type="entry name" value="CGS_like"/>
    <property type="match status" value="1"/>
</dbReference>
<evidence type="ECO:0000256" key="3">
    <source>
        <dbReference type="RuleBase" id="RU362118"/>
    </source>
</evidence>
<organism evidence="4 5">
    <name type="scientific">Neoroseomonas terrae</name>
    <dbReference type="NCBI Taxonomy" id="424799"/>
    <lineage>
        <taxon>Bacteria</taxon>
        <taxon>Pseudomonadati</taxon>
        <taxon>Pseudomonadota</taxon>
        <taxon>Alphaproteobacteria</taxon>
        <taxon>Acetobacterales</taxon>
        <taxon>Acetobacteraceae</taxon>
        <taxon>Neoroseomonas</taxon>
    </lineage>
</organism>
<sequence length="411" mass="43442">MTKQHASPPASGANSRRANAPLGFTTRAIHHAYDPSDHHGAVAPPVYFTSTYAFDSVAENEAAAAQGGMLYAREYNPTTAILEARLANLEGAEAGLALATGMAAIGTLMLGLLSQGDEVVVHRTLYTNTMALTETGLPRFGIKVVPVDLADPSNLDAAATDRTRLVYFETPVNPLSDVLDIAAIAARANARGIQVAVDSTFASPALQRPIEHGADIVVHSLTKYISGHGDVLGGAVMGRKATIARLHSHGIRYLTGATMSPMAAALILRGLKTLPLRMERHGHNALAIATMLQGHPAVRWVSYPQLPSHPGHAIARRQMSAGSGMLAFGLHTGFDGARRLMDRLSLFGRAVSLGDAESLIMHPASLNRARRSIHPEAHLADGVGEDLIRLSAGLEDAADLLDDLFQGLDGL</sequence>
<keyword evidence="5" id="KW-1185">Reference proteome</keyword>